<reference evidence="9 10" key="1">
    <citation type="journal article" date="2011" name="PLoS Genet.">
        <title>Finished genome of the fungal wheat pathogen Mycosphaerella graminicola reveals dispensome structure, chromosome plasticity, and stealth pathogenesis.</title>
        <authorList>
            <person name="Goodwin S.B."/>
            <person name="Ben M'barek S."/>
            <person name="Dhillon B."/>
            <person name="Wittenberg A.H.J."/>
            <person name="Crane C.F."/>
            <person name="Hane J.K."/>
            <person name="Foster A.J."/>
            <person name="Van der Lee T.A.J."/>
            <person name="Grimwood J."/>
            <person name="Aerts A."/>
            <person name="Antoniw J."/>
            <person name="Bailey A."/>
            <person name="Bluhm B."/>
            <person name="Bowler J."/>
            <person name="Bristow J."/>
            <person name="van der Burgt A."/>
            <person name="Canto-Canche B."/>
            <person name="Churchill A.C.L."/>
            <person name="Conde-Ferraez L."/>
            <person name="Cools H.J."/>
            <person name="Coutinho P.M."/>
            <person name="Csukai M."/>
            <person name="Dehal P."/>
            <person name="De Wit P."/>
            <person name="Donzelli B."/>
            <person name="van de Geest H.C."/>
            <person name="van Ham R.C.H.J."/>
            <person name="Hammond-Kosack K.E."/>
            <person name="Henrissat B."/>
            <person name="Kilian A."/>
            <person name="Kobayashi A.K."/>
            <person name="Koopmann E."/>
            <person name="Kourmpetis Y."/>
            <person name="Kuzniar A."/>
            <person name="Lindquist E."/>
            <person name="Lombard V."/>
            <person name="Maliepaard C."/>
            <person name="Martins N."/>
            <person name="Mehrabi R."/>
            <person name="Nap J.P.H."/>
            <person name="Ponomarenko A."/>
            <person name="Rudd J.J."/>
            <person name="Salamov A."/>
            <person name="Schmutz J."/>
            <person name="Schouten H.J."/>
            <person name="Shapiro H."/>
            <person name="Stergiopoulos I."/>
            <person name="Torriani S.F.F."/>
            <person name="Tu H."/>
            <person name="de Vries R.P."/>
            <person name="Waalwijk C."/>
            <person name="Ware S.B."/>
            <person name="Wiebenga A."/>
            <person name="Zwiers L.-H."/>
            <person name="Oliver R.P."/>
            <person name="Grigoriev I.V."/>
            <person name="Kema G.H.J."/>
        </authorList>
    </citation>
    <scope>NUCLEOTIDE SEQUENCE [LARGE SCALE GENOMIC DNA]</scope>
    <source>
        <strain evidence="10">CBS 115943 / IPO323</strain>
    </source>
</reference>
<keyword evidence="10" id="KW-1185">Reference proteome</keyword>
<dbReference type="Proteomes" id="UP000008062">
    <property type="component" value="Chromosome 4"/>
</dbReference>
<organism evidence="9 10">
    <name type="scientific">Zymoseptoria tritici (strain CBS 115943 / IPO323)</name>
    <name type="common">Speckled leaf blotch fungus</name>
    <name type="synonym">Septoria tritici</name>
    <dbReference type="NCBI Taxonomy" id="336722"/>
    <lineage>
        <taxon>Eukaryota</taxon>
        <taxon>Fungi</taxon>
        <taxon>Dikarya</taxon>
        <taxon>Ascomycota</taxon>
        <taxon>Pezizomycotina</taxon>
        <taxon>Dothideomycetes</taxon>
        <taxon>Dothideomycetidae</taxon>
        <taxon>Mycosphaerellales</taxon>
        <taxon>Mycosphaerellaceae</taxon>
        <taxon>Zymoseptoria</taxon>
    </lineage>
</organism>
<dbReference type="GO" id="GO:0004497">
    <property type="term" value="F:monooxygenase activity"/>
    <property type="evidence" value="ECO:0007669"/>
    <property type="project" value="UniProtKB-KW"/>
</dbReference>
<dbReference type="KEGG" id="ztr:MYCGRDRAFT_92926"/>
<keyword evidence="7" id="KW-0408">Iron</keyword>
<dbReference type="Gene3D" id="1.10.630.10">
    <property type="entry name" value="Cytochrome P450"/>
    <property type="match status" value="1"/>
</dbReference>
<dbReference type="InterPro" id="IPR036396">
    <property type="entry name" value="Cyt_P450_sf"/>
</dbReference>
<dbReference type="PANTHER" id="PTHR24282">
    <property type="entry name" value="CYTOCHROME P450 FAMILY MEMBER"/>
    <property type="match status" value="1"/>
</dbReference>
<dbReference type="GO" id="GO:0016020">
    <property type="term" value="C:membrane"/>
    <property type="evidence" value="ECO:0007669"/>
    <property type="project" value="UniProtKB-SubCell"/>
</dbReference>
<dbReference type="RefSeq" id="XP_003853194.1">
    <property type="nucleotide sequence ID" value="XM_003853146.1"/>
</dbReference>
<keyword evidence="6" id="KW-0560">Oxidoreductase</keyword>
<proteinExistence type="predicted"/>
<protein>
    <submittedName>
        <fullName evidence="9">P450 monooxygenase</fullName>
    </submittedName>
</protein>
<evidence type="ECO:0000256" key="6">
    <source>
        <dbReference type="ARBA" id="ARBA00023002"/>
    </source>
</evidence>
<keyword evidence="3" id="KW-0812">Transmembrane</keyword>
<dbReference type="GO" id="GO:0005506">
    <property type="term" value="F:iron ion binding"/>
    <property type="evidence" value="ECO:0007669"/>
    <property type="project" value="InterPro"/>
</dbReference>
<dbReference type="InterPro" id="IPR050665">
    <property type="entry name" value="Cytochrome_P450_Monooxygen"/>
</dbReference>
<sequence>MIQVIKFFIRASGQVFARTSEGVVWICRGIQAWLQLSLRQDKVKLTDSAGCRNIIQAKVVQRPGSEAQLKNLIPPFESRAKPNKRLVHAFGINNCFTTAEPQRCTTFRLEATRLIRLRGPEWKELSQTVLQVVKHSVPLQTQAKSNLFNLMQIVTMKSILGPLCGFDSSRSDVDGELQTLAKEINRQWLDSKEGLEKETEFANQPKLKSALKAIAPTWDGLDDTHNPLNFILPGYETLWRVVLRGFLEVMYRANERDSANWRHALEDFALNPTLAQLDKVHTDYGKVSTCMIVEETLRLYPPTRRIYRTFKVAEDEEFEAAADIEGLHRSAAAWGNDALFFNPSRWADKVNDTNFRNDNFMPFGTKPFTCVAKTGLVNEAREKCLPFGVSIIAILLGCFSAEVPAGMTPGGGGADGTWSTDQPLKTGREDYRDVMIGY</sequence>
<keyword evidence="8" id="KW-0472">Membrane</keyword>
<dbReference type="eggNOG" id="KOG0157">
    <property type="taxonomic scope" value="Eukaryota"/>
</dbReference>
<name>F9X9U9_ZYMTI</name>
<dbReference type="GeneID" id="13399560"/>
<evidence type="ECO:0000313" key="10">
    <source>
        <dbReference type="Proteomes" id="UP000008062"/>
    </source>
</evidence>
<dbReference type="AlphaFoldDB" id="F9X9U9"/>
<dbReference type="OMA" id="SFETMWR"/>
<evidence type="ECO:0000256" key="7">
    <source>
        <dbReference type="ARBA" id="ARBA00023004"/>
    </source>
</evidence>
<keyword evidence="4" id="KW-0479">Metal-binding</keyword>
<evidence type="ECO:0000256" key="3">
    <source>
        <dbReference type="ARBA" id="ARBA00022692"/>
    </source>
</evidence>
<evidence type="ECO:0000256" key="4">
    <source>
        <dbReference type="ARBA" id="ARBA00022723"/>
    </source>
</evidence>
<dbReference type="HOGENOM" id="CLU_044612_0_0_1"/>
<dbReference type="PANTHER" id="PTHR24282:SF211">
    <property type="entry name" value="CYTOCHROME P450-RELATED"/>
    <property type="match status" value="1"/>
</dbReference>
<keyword evidence="2" id="KW-0349">Heme</keyword>
<dbReference type="EMBL" id="CM001199">
    <property type="protein sequence ID" value="EGP88170.1"/>
    <property type="molecule type" value="Genomic_DNA"/>
</dbReference>
<dbReference type="SUPFAM" id="SSF48264">
    <property type="entry name" value="Cytochrome P450"/>
    <property type="match status" value="2"/>
</dbReference>
<keyword evidence="9" id="KW-0503">Monooxygenase</keyword>
<comment type="subcellular location">
    <subcellularLocation>
        <location evidence="1">Membrane</location>
    </subcellularLocation>
</comment>
<evidence type="ECO:0000256" key="2">
    <source>
        <dbReference type="ARBA" id="ARBA00022617"/>
    </source>
</evidence>
<dbReference type="OrthoDB" id="10029320at2759"/>
<dbReference type="GO" id="GO:0016705">
    <property type="term" value="F:oxidoreductase activity, acting on paired donors, with incorporation or reduction of molecular oxygen"/>
    <property type="evidence" value="ECO:0007669"/>
    <property type="project" value="InterPro"/>
</dbReference>
<gene>
    <name evidence="9" type="primary">CYP-68</name>
    <name evidence="9" type="ORF">MYCGRDRAFT_92926</name>
</gene>
<evidence type="ECO:0000256" key="8">
    <source>
        <dbReference type="ARBA" id="ARBA00023136"/>
    </source>
</evidence>
<evidence type="ECO:0000256" key="1">
    <source>
        <dbReference type="ARBA" id="ARBA00004370"/>
    </source>
</evidence>
<dbReference type="GO" id="GO:0020037">
    <property type="term" value="F:heme binding"/>
    <property type="evidence" value="ECO:0007669"/>
    <property type="project" value="InterPro"/>
</dbReference>
<dbReference type="InParanoid" id="F9X9U9"/>
<evidence type="ECO:0000313" key="9">
    <source>
        <dbReference type="EMBL" id="EGP88170.1"/>
    </source>
</evidence>
<accession>F9X9U9</accession>
<dbReference type="VEuPathDB" id="FungiDB:ZTRI_4.896"/>
<evidence type="ECO:0000256" key="5">
    <source>
        <dbReference type="ARBA" id="ARBA00022989"/>
    </source>
</evidence>
<keyword evidence="5" id="KW-1133">Transmembrane helix</keyword>